<keyword evidence="8" id="KW-1185">Reference proteome</keyword>
<organism evidence="7 8">
    <name type="scientific">Actinomadura meyerae</name>
    <dbReference type="NCBI Taxonomy" id="240840"/>
    <lineage>
        <taxon>Bacteria</taxon>
        <taxon>Bacillati</taxon>
        <taxon>Actinomycetota</taxon>
        <taxon>Actinomycetes</taxon>
        <taxon>Streptosporangiales</taxon>
        <taxon>Thermomonosporaceae</taxon>
        <taxon>Actinomadura</taxon>
    </lineage>
</organism>
<evidence type="ECO:0000256" key="5">
    <source>
        <dbReference type="ARBA" id="ARBA00023268"/>
    </source>
</evidence>
<feature type="non-terminal residue" evidence="7">
    <location>
        <position position="676"/>
    </location>
</feature>
<evidence type="ECO:0000313" key="7">
    <source>
        <dbReference type="EMBL" id="SNT63065.1"/>
    </source>
</evidence>
<dbReference type="InterPro" id="IPR050091">
    <property type="entry name" value="PKS_NRPS_Biosynth_Enz"/>
</dbReference>
<feature type="domain" description="Ketosynthase family 3 (KS3)" evidence="6">
    <location>
        <begin position="33"/>
        <end position="457"/>
    </location>
</feature>
<dbReference type="InterPro" id="IPR036299">
    <property type="entry name" value="Polyketide_synth_docking_sf"/>
</dbReference>
<dbReference type="SUPFAM" id="SSF101173">
    <property type="entry name" value="Docking domain B of the erythromycin polyketide synthase (DEBS)"/>
    <property type="match status" value="1"/>
</dbReference>
<dbReference type="SMART" id="SM00825">
    <property type="entry name" value="PKS_KS"/>
    <property type="match status" value="1"/>
</dbReference>
<dbReference type="InterPro" id="IPR020841">
    <property type="entry name" value="PKS_Beta-ketoAc_synthase_dom"/>
</dbReference>
<dbReference type="Pfam" id="PF02801">
    <property type="entry name" value="Ketoacyl-synt_C"/>
    <property type="match status" value="1"/>
</dbReference>
<dbReference type="SUPFAM" id="SSF52151">
    <property type="entry name" value="FabD/lysophospholipase-like"/>
    <property type="match status" value="1"/>
</dbReference>
<evidence type="ECO:0000256" key="1">
    <source>
        <dbReference type="ARBA" id="ARBA00001957"/>
    </source>
</evidence>
<sequence length="676" mass="72077">MTTDDRFREYLKRATLDLRDTRQRLREVEERAREPIAIVGMGCRYPGGVSSPEDLWELVEQGRDAISPFPDNRGWDLDALFDPDPDAPGKSYAREGGFLHDADQFDAAFFGISPREATAMDPQQRLLLEVAWETIERAGIDPTSLKDTSTGVYTGVMYNDYGSRFPQPPSGYEGHIGNGSAGSVASGRVSFTLGLQGPAVTVDTACSSSLVAMHLAAHSLRTGECDLALAGGVTVMSTPNTFLEFSRQRGLAADGRCKSFAASADGTGWSEGAGLVLLERLSDAQRNGRHILAVIKGSAVNQDGASNGLTAPNGPSQERVIRRALANAELTIDQIDAVEAHGTGTSLGDPIEANALLATYGRHRDKPLYLGSLKSNIGHTQAAAGVAGVIKMVQAINHGRLPETLHIDEPSPHINWDAGAVTLLTEAQPWPEVDRPRRAAVSSFGVSGTNAHLILEQAPAPAPQAARTQADAEPSAFALAWPLSAKTPEALRAHGQRLLDHLDRHPDLDPIDVGYTLTTARASFAHRAVITGTGLDDFRTGLQALATGQTAPGLTLTPPADTDGDNRIVFVFPGQGSQWAGMATELLHTSSVFADHIQACHDALAPYTDWSLLDLLHQRDAAPDLERVDVVQPALFAVMTALAKLWQHHGIHPDAVIGHSQGEIAAAYIAGALSLD</sequence>
<dbReference type="PROSITE" id="PS52004">
    <property type="entry name" value="KS3_2"/>
    <property type="match status" value="1"/>
</dbReference>
<keyword evidence="4" id="KW-0808">Transferase</keyword>
<dbReference type="OrthoDB" id="3540929at2"/>
<dbReference type="CDD" id="cd00833">
    <property type="entry name" value="PKS"/>
    <property type="match status" value="1"/>
</dbReference>
<evidence type="ECO:0000256" key="4">
    <source>
        <dbReference type="ARBA" id="ARBA00022679"/>
    </source>
</evidence>
<dbReference type="PANTHER" id="PTHR43775:SF51">
    <property type="entry name" value="INACTIVE PHENOLPHTHIOCEROL SYNTHESIS POLYKETIDE SYNTHASE TYPE I PKS1-RELATED"/>
    <property type="match status" value="1"/>
</dbReference>
<dbReference type="Pfam" id="PF00109">
    <property type="entry name" value="ketoacyl-synt"/>
    <property type="match status" value="1"/>
</dbReference>
<proteinExistence type="predicted"/>
<keyword evidence="5" id="KW-0511">Multifunctional enzyme</keyword>
<evidence type="ECO:0000256" key="2">
    <source>
        <dbReference type="ARBA" id="ARBA00022450"/>
    </source>
</evidence>
<dbReference type="RefSeq" id="WP_089331207.1">
    <property type="nucleotide sequence ID" value="NZ_FZOR01000086.1"/>
</dbReference>
<dbReference type="InterPro" id="IPR014043">
    <property type="entry name" value="Acyl_transferase_dom"/>
</dbReference>
<dbReference type="Gene3D" id="3.40.366.10">
    <property type="entry name" value="Malonyl-Coenzyme A Acyl Carrier Protein, domain 2"/>
    <property type="match status" value="1"/>
</dbReference>
<accession>A0A239P7R7</accession>
<dbReference type="GO" id="GO:0006633">
    <property type="term" value="P:fatty acid biosynthetic process"/>
    <property type="evidence" value="ECO:0007669"/>
    <property type="project" value="InterPro"/>
</dbReference>
<reference evidence="7 8" key="1">
    <citation type="submission" date="2017-06" db="EMBL/GenBank/DDBJ databases">
        <authorList>
            <person name="Kim H.J."/>
            <person name="Triplett B.A."/>
        </authorList>
    </citation>
    <scope>NUCLEOTIDE SEQUENCE [LARGE SCALE GENOMIC DNA]</scope>
    <source>
        <strain evidence="7 8">DSM 44715</strain>
    </source>
</reference>
<dbReference type="Proteomes" id="UP000198318">
    <property type="component" value="Unassembled WGS sequence"/>
</dbReference>
<gene>
    <name evidence="7" type="ORF">SAMN05443665_10862</name>
</gene>
<dbReference type="Gene3D" id="3.40.47.10">
    <property type="match status" value="1"/>
</dbReference>
<dbReference type="InterPro" id="IPR016035">
    <property type="entry name" value="Acyl_Trfase/lysoPLipase"/>
</dbReference>
<dbReference type="InterPro" id="IPR018201">
    <property type="entry name" value="Ketoacyl_synth_AS"/>
</dbReference>
<evidence type="ECO:0000259" key="6">
    <source>
        <dbReference type="PROSITE" id="PS52004"/>
    </source>
</evidence>
<dbReference type="EMBL" id="FZOR01000086">
    <property type="protein sequence ID" value="SNT63065.1"/>
    <property type="molecule type" value="Genomic_DNA"/>
</dbReference>
<dbReference type="AlphaFoldDB" id="A0A239P7R7"/>
<dbReference type="Pfam" id="PF16197">
    <property type="entry name" value="KAsynt_C_assoc"/>
    <property type="match status" value="1"/>
</dbReference>
<evidence type="ECO:0000313" key="8">
    <source>
        <dbReference type="Proteomes" id="UP000198318"/>
    </source>
</evidence>
<dbReference type="InterPro" id="IPR014030">
    <property type="entry name" value="Ketoacyl_synth_N"/>
</dbReference>
<dbReference type="PROSITE" id="PS00606">
    <property type="entry name" value="KS3_1"/>
    <property type="match status" value="1"/>
</dbReference>
<comment type="cofactor">
    <cofactor evidence="1">
        <name>pantetheine 4'-phosphate</name>
        <dbReference type="ChEBI" id="CHEBI:47942"/>
    </cofactor>
</comment>
<dbReference type="SUPFAM" id="SSF53901">
    <property type="entry name" value="Thiolase-like"/>
    <property type="match status" value="1"/>
</dbReference>
<dbReference type="InterPro" id="IPR015083">
    <property type="entry name" value="NorB/c/GfsB-D-like_docking"/>
</dbReference>
<keyword evidence="2" id="KW-0596">Phosphopantetheine</keyword>
<dbReference type="InterPro" id="IPR032821">
    <property type="entry name" value="PKS_assoc"/>
</dbReference>
<dbReference type="GO" id="GO:0030639">
    <property type="term" value="P:polyketide biosynthetic process"/>
    <property type="evidence" value="ECO:0007669"/>
    <property type="project" value="UniProtKB-ARBA"/>
</dbReference>
<dbReference type="GO" id="GO:0004312">
    <property type="term" value="F:fatty acid synthase activity"/>
    <property type="evidence" value="ECO:0007669"/>
    <property type="project" value="TreeGrafter"/>
</dbReference>
<dbReference type="InterPro" id="IPR016039">
    <property type="entry name" value="Thiolase-like"/>
</dbReference>
<dbReference type="Pfam" id="PF00698">
    <property type="entry name" value="Acyl_transf_1"/>
    <property type="match status" value="1"/>
</dbReference>
<dbReference type="InterPro" id="IPR014031">
    <property type="entry name" value="Ketoacyl_synth_C"/>
</dbReference>
<dbReference type="GO" id="GO:0017000">
    <property type="term" value="P:antibiotic biosynthetic process"/>
    <property type="evidence" value="ECO:0007669"/>
    <property type="project" value="UniProtKB-ARBA"/>
</dbReference>
<name>A0A239P7R7_9ACTN</name>
<dbReference type="GO" id="GO:0004315">
    <property type="term" value="F:3-oxoacyl-[acyl-carrier-protein] synthase activity"/>
    <property type="evidence" value="ECO:0007669"/>
    <property type="project" value="InterPro"/>
</dbReference>
<evidence type="ECO:0000256" key="3">
    <source>
        <dbReference type="ARBA" id="ARBA00022553"/>
    </source>
</evidence>
<keyword evidence="3" id="KW-0597">Phosphoprotein</keyword>
<protein>
    <submittedName>
        <fullName evidence="7">Polyketide synthase 7</fullName>
    </submittedName>
</protein>
<dbReference type="PANTHER" id="PTHR43775">
    <property type="entry name" value="FATTY ACID SYNTHASE"/>
    <property type="match status" value="1"/>
</dbReference>
<dbReference type="FunFam" id="3.40.47.10:FF:000019">
    <property type="entry name" value="Polyketide synthase type I"/>
    <property type="match status" value="1"/>
</dbReference>
<dbReference type="SMART" id="SM00827">
    <property type="entry name" value="PKS_AT"/>
    <property type="match status" value="1"/>
</dbReference>
<dbReference type="InterPro" id="IPR001227">
    <property type="entry name" value="Ac_transferase_dom_sf"/>
</dbReference>
<dbReference type="Pfam" id="PF08990">
    <property type="entry name" value="Docking"/>
    <property type="match status" value="1"/>
</dbReference>